<dbReference type="Gene3D" id="4.10.60.10">
    <property type="entry name" value="Zinc finger, CCHC-type"/>
    <property type="match status" value="1"/>
</dbReference>
<organism evidence="3">
    <name type="scientific">Albugo laibachii Nc14</name>
    <dbReference type="NCBI Taxonomy" id="890382"/>
    <lineage>
        <taxon>Eukaryota</taxon>
        <taxon>Sar</taxon>
        <taxon>Stramenopiles</taxon>
        <taxon>Oomycota</taxon>
        <taxon>Peronosporomycetes</taxon>
        <taxon>Albuginales</taxon>
        <taxon>Albuginaceae</taxon>
        <taxon>Albugo</taxon>
    </lineage>
</organism>
<dbReference type="GO" id="GO:0003676">
    <property type="term" value="F:nucleic acid binding"/>
    <property type="evidence" value="ECO:0007669"/>
    <property type="project" value="InterPro"/>
</dbReference>
<proteinExistence type="predicted"/>
<dbReference type="SUPFAM" id="SSF57756">
    <property type="entry name" value="Retrovirus zinc finger-like domains"/>
    <property type="match status" value="1"/>
</dbReference>
<dbReference type="HOGENOM" id="CLU_032699_0_0_1"/>
<dbReference type="EMBL" id="FR824121">
    <property type="protein sequence ID" value="CCA19667.1"/>
    <property type="molecule type" value="Genomic_DNA"/>
</dbReference>
<reference evidence="3" key="2">
    <citation type="submission" date="2011-02" db="EMBL/GenBank/DDBJ databases">
        <authorList>
            <person name="MacLean D."/>
        </authorList>
    </citation>
    <scope>NUCLEOTIDE SEQUENCE</scope>
</reference>
<dbReference type="GO" id="GO:0008270">
    <property type="term" value="F:zinc ion binding"/>
    <property type="evidence" value="ECO:0007669"/>
    <property type="project" value="UniProtKB-KW"/>
</dbReference>
<dbReference type="AlphaFoldDB" id="F0WEN5"/>
<protein>
    <submittedName>
        <fullName evidence="3">Uncharacterized protein AlNc14C76G5085</fullName>
    </submittedName>
</protein>
<evidence type="ECO:0000256" key="1">
    <source>
        <dbReference type="PROSITE-ProRule" id="PRU00047"/>
    </source>
</evidence>
<evidence type="ECO:0000313" key="3">
    <source>
        <dbReference type="EMBL" id="CCA19667.1"/>
    </source>
</evidence>
<keyword evidence="1" id="KW-0863">Zinc-finger</keyword>
<keyword evidence="1" id="KW-0862">Zinc</keyword>
<dbReference type="PROSITE" id="PS50158">
    <property type="entry name" value="ZF_CCHC"/>
    <property type="match status" value="1"/>
</dbReference>
<accession>F0WEN5</accession>
<dbReference type="Pfam" id="PF00098">
    <property type="entry name" value="zf-CCHC"/>
    <property type="match status" value="1"/>
</dbReference>
<dbReference type="InterPro" id="IPR036875">
    <property type="entry name" value="Znf_CCHC_sf"/>
</dbReference>
<keyword evidence="1" id="KW-0479">Metal-binding</keyword>
<name>F0WEN5_9STRA</name>
<sequence length="266" mass="29864">MGLEVDFSNGEKVFVRQVSFSERACGFSWHEEIKVECWWSENQTLEHAMQRLLQTFSTKITPAQSMKLFTAPKAVHRSWTDHFLYLTAVSDACGGSDDLVLEKIVHYADPSARMMMLSQIDIHRMEFLRQVDELCQFAQSTEIEARTKQFGREVLNACYRCGNVGHLKATCPYRKKKVQQEGFSLAIGRRGQTSKSHWILDGGSSRHLVNDLNSSDDLGDFNSECLAAASDGEPLRITKQGSVVITVKALGARKPSGFSMFSTPKT</sequence>
<feature type="domain" description="CCHC-type" evidence="2">
    <location>
        <begin position="158"/>
        <end position="172"/>
    </location>
</feature>
<dbReference type="InterPro" id="IPR001878">
    <property type="entry name" value="Znf_CCHC"/>
</dbReference>
<evidence type="ECO:0000259" key="2">
    <source>
        <dbReference type="PROSITE" id="PS50158"/>
    </source>
</evidence>
<gene>
    <name evidence="3" type="primary">AlNc14C76G5085</name>
    <name evidence="3" type="ORF">ALNC14_058100</name>
</gene>
<reference evidence="3" key="1">
    <citation type="journal article" date="2011" name="PLoS Biol.">
        <title>Gene gain and loss during evolution of obligate parasitism in the white rust pathogen of Arabidopsis thaliana.</title>
        <authorList>
            <person name="Kemen E."/>
            <person name="Gardiner A."/>
            <person name="Schultz-Larsen T."/>
            <person name="Kemen A.C."/>
            <person name="Balmuth A.L."/>
            <person name="Robert-Seilaniantz A."/>
            <person name="Bailey K."/>
            <person name="Holub E."/>
            <person name="Studholme D.J."/>
            <person name="Maclean D."/>
            <person name="Jones J.D."/>
        </authorList>
    </citation>
    <scope>NUCLEOTIDE SEQUENCE</scope>
</reference>